<sequence length="63" mass="7271">MVAWGNLLYASDEAFDTTLRAVLKDENYSFEIDVLSEDEAWQRLSMQLDAYSNLLKTSYSNNN</sequence>
<proteinExistence type="predicted"/>
<reference evidence="1" key="1">
    <citation type="submission" date="2024-05" db="EMBL/GenBank/DDBJ databases">
        <authorList>
            <person name="Jung D.-H."/>
        </authorList>
    </citation>
    <scope>NUCLEOTIDE SEQUENCE</scope>
    <source>
        <strain evidence="1">JA-25</strain>
    </source>
</reference>
<keyword evidence="2" id="KW-1185">Reference proteome</keyword>
<gene>
    <name evidence="1" type="ORF">F7231_25530</name>
</gene>
<dbReference type="Proteomes" id="UP000606008">
    <property type="component" value="Unassembled WGS sequence"/>
</dbReference>
<dbReference type="RefSeq" id="WP_166694080.1">
    <property type="nucleotide sequence ID" value="NZ_WAEL01000013.1"/>
</dbReference>
<comment type="caution">
    <text evidence="1">The sequence shown here is derived from an EMBL/GenBank/DDBJ whole genome shotgun (WGS) entry which is preliminary data.</text>
</comment>
<evidence type="ECO:0008006" key="3">
    <source>
        <dbReference type="Google" id="ProtNLM"/>
    </source>
</evidence>
<evidence type="ECO:0000313" key="2">
    <source>
        <dbReference type="Proteomes" id="UP000606008"/>
    </source>
</evidence>
<accession>A0ABX0QM68</accession>
<evidence type="ECO:0000313" key="1">
    <source>
        <dbReference type="EMBL" id="NID13554.1"/>
    </source>
</evidence>
<dbReference type="EMBL" id="WAEL01000013">
    <property type="protein sequence ID" value="NID13554.1"/>
    <property type="molecule type" value="Genomic_DNA"/>
</dbReference>
<protein>
    <recommendedName>
        <fullName evidence="3">DUF695 domain-containing protein</fullName>
    </recommendedName>
</protein>
<organism evidence="1 2">
    <name type="scientific">Fibrivirga algicola</name>
    <dbReference type="NCBI Taxonomy" id="2950420"/>
    <lineage>
        <taxon>Bacteria</taxon>
        <taxon>Pseudomonadati</taxon>
        <taxon>Bacteroidota</taxon>
        <taxon>Cytophagia</taxon>
        <taxon>Cytophagales</taxon>
        <taxon>Spirosomataceae</taxon>
        <taxon>Fibrivirga</taxon>
    </lineage>
</organism>
<name>A0ABX0QM68_9BACT</name>